<keyword evidence="1 2" id="KW-0129">CBS domain</keyword>
<sequence length="141" mass="15916">MAVSNIMTTRVVTVHLDDSLATIQALFEETGFHHLVVVDGQRVEGVISDRDLLKALSPFIDTISERARDRATLERKAHQIMTREVITLEPADTIVSAVALFNRHGISCIPVVDPRRQLQGILSWRDIMRYVETLVSRKKQA</sequence>
<dbReference type="EMBL" id="BMXP01000001">
    <property type="protein sequence ID" value="GGW74982.1"/>
    <property type="molecule type" value="Genomic_DNA"/>
</dbReference>
<organism evidence="4 5">
    <name type="scientific">Alteromonas halophila</name>
    <dbReference type="NCBI Taxonomy" id="516698"/>
    <lineage>
        <taxon>Bacteria</taxon>
        <taxon>Pseudomonadati</taxon>
        <taxon>Pseudomonadota</taxon>
        <taxon>Gammaproteobacteria</taxon>
        <taxon>Alteromonadales</taxon>
        <taxon>Alteromonadaceae</taxon>
        <taxon>Alteromonas/Salinimonas group</taxon>
        <taxon>Alteromonas</taxon>
    </lineage>
</organism>
<reference evidence="4" key="1">
    <citation type="journal article" date="2014" name="Int. J. Syst. Evol. Microbiol.">
        <title>Complete genome sequence of Corynebacterium casei LMG S-19264T (=DSM 44701T), isolated from a smear-ripened cheese.</title>
        <authorList>
            <consortium name="US DOE Joint Genome Institute (JGI-PGF)"/>
            <person name="Walter F."/>
            <person name="Albersmeier A."/>
            <person name="Kalinowski J."/>
            <person name="Ruckert C."/>
        </authorList>
    </citation>
    <scope>NUCLEOTIDE SEQUENCE</scope>
    <source>
        <strain evidence="4">KCTC 22164</strain>
    </source>
</reference>
<dbReference type="Gene3D" id="3.10.580.10">
    <property type="entry name" value="CBS-domain"/>
    <property type="match status" value="1"/>
</dbReference>
<dbReference type="InterPro" id="IPR046342">
    <property type="entry name" value="CBS_dom_sf"/>
</dbReference>
<dbReference type="InterPro" id="IPR000644">
    <property type="entry name" value="CBS_dom"/>
</dbReference>
<dbReference type="PANTHER" id="PTHR43080">
    <property type="entry name" value="CBS DOMAIN-CONTAINING PROTEIN CBSX3, MITOCHONDRIAL"/>
    <property type="match status" value="1"/>
</dbReference>
<protein>
    <submittedName>
        <fullName evidence="4">CBS domain-containing protein</fullName>
    </submittedName>
</protein>
<evidence type="ECO:0000313" key="4">
    <source>
        <dbReference type="EMBL" id="GGW74982.1"/>
    </source>
</evidence>
<dbReference type="InterPro" id="IPR051257">
    <property type="entry name" value="Diverse_CBS-Domain"/>
</dbReference>
<accession>A0A918JCX3</accession>
<dbReference type="PANTHER" id="PTHR43080:SF2">
    <property type="entry name" value="CBS DOMAIN-CONTAINING PROTEIN"/>
    <property type="match status" value="1"/>
</dbReference>
<dbReference type="Proteomes" id="UP000631300">
    <property type="component" value="Unassembled WGS sequence"/>
</dbReference>
<dbReference type="AlphaFoldDB" id="A0A918JCX3"/>
<evidence type="ECO:0000313" key="5">
    <source>
        <dbReference type="Proteomes" id="UP000631300"/>
    </source>
</evidence>
<proteinExistence type="predicted"/>
<evidence type="ECO:0000256" key="1">
    <source>
        <dbReference type="ARBA" id="ARBA00023122"/>
    </source>
</evidence>
<dbReference type="SMART" id="SM00116">
    <property type="entry name" value="CBS"/>
    <property type="match status" value="2"/>
</dbReference>
<comment type="caution">
    <text evidence="4">The sequence shown here is derived from an EMBL/GenBank/DDBJ whole genome shotgun (WGS) entry which is preliminary data.</text>
</comment>
<dbReference type="SUPFAM" id="SSF54631">
    <property type="entry name" value="CBS-domain pair"/>
    <property type="match status" value="1"/>
</dbReference>
<dbReference type="CDD" id="cd04584">
    <property type="entry name" value="CBS_pair_AcuB_like"/>
    <property type="match status" value="1"/>
</dbReference>
<gene>
    <name evidence="4" type="ORF">GCM10007391_03950</name>
</gene>
<name>A0A918JCX3_9ALTE</name>
<feature type="domain" description="CBS" evidence="3">
    <location>
        <begin position="81"/>
        <end position="139"/>
    </location>
</feature>
<reference evidence="4" key="2">
    <citation type="submission" date="2020-09" db="EMBL/GenBank/DDBJ databases">
        <authorList>
            <person name="Sun Q."/>
            <person name="Kim S."/>
        </authorList>
    </citation>
    <scope>NUCLEOTIDE SEQUENCE</scope>
    <source>
        <strain evidence="4">KCTC 22164</strain>
    </source>
</reference>
<evidence type="ECO:0000256" key="2">
    <source>
        <dbReference type="PROSITE-ProRule" id="PRU00703"/>
    </source>
</evidence>
<keyword evidence="5" id="KW-1185">Reference proteome</keyword>
<dbReference type="PROSITE" id="PS51371">
    <property type="entry name" value="CBS"/>
    <property type="match status" value="2"/>
</dbReference>
<feature type="domain" description="CBS" evidence="3">
    <location>
        <begin position="7"/>
        <end position="62"/>
    </location>
</feature>
<dbReference type="Pfam" id="PF00571">
    <property type="entry name" value="CBS"/>
    <property type="match status" value="2"/>
</dbReference>
<dbReference type="RefSeq" id="WP_189403404.1">
    <property type="nucleotide sequence ID" value="NZ_BMXP01000001.1"/>
</dbReference>
<evidence type="ECO:0000259" key="3">
    <source>
        <dbReference type="PROSITE" id="PS51371"/>
    </source>
</evidence>